<feature type="non-terminal residue" evidence="1">
    <location>
        <position position="69"/>
    </location>
</feature>
<gene>
    <name evidence="1" type="primary">ORF30158</name>
</gene>
<reference evidence="1" key="1">
    <citation type="submission" date="2014-12" db="EMBL/GenBank/DDBJ databases">
        <title>Insight into the proteome of Arion vulgaris.</title>
        <authorList>
            <person name="Aradska J."/>
            <person name="Bulat T."/>
            <person name="Smidak R."/>
            <person name="Sarate P."/>
            <person name="Gangsoo J."/>
            <person name="Sialana F."/>
            <person name="Bilban M."/>
            <person name="Lubec G."/>
        </authorList>
    </citation>
    <scope>NUCLEOTIDE SEQUENCE</scope>
    <source>
        <tissue evidence="1">Skin</tissue>
    </source>
</reference>
<accession>A0A0B6YNW0</accession>
<sequence length="69" mass="8332">IHQASQDLSARLRWLSNDEIGITNMQAIYDSLPYEERSRKENERLEGIVERLRLRFRKYLQVLRTNKIT</sequence>
<feature type="non-terminal residue" evidence="1">
    <location>
        <position position="1"/>
    </location>
</feature>
<protein>
    <submittedName>
        <fullName evidence="1">Uncharacterized protein</fullName>
    </submittedName>
</protein>
<proteinExistence type="predicted"/>
<name>A0A0B6YNW0_9EUPU</name>
<evidence type="ECO:0000313" key="1">
    <source>
        <dbReference type="EMBL" id="CEK57431.1"/>
    </source>
</evidence>
<dbReference type="EMBL" id="HACG01010566">
    <property type="protein sequence ID" value="CEK57431.1"/>
    <property type="molecule type" value="Transcribed_RNA"/>
</dbReference>
<dbReference type="AlphaFoldDB" id="A0A0B6YNW0"/>
<organism evidence="1">
    <name type="scientific">Arion vulgaris</name>
    <dbReference type="NCBI Taxonomy" id="1028688"/>
    <lineage>
        <taxon>Eukaryota</taxon>
        <taxon>Metazoa</taxon>
        <taxon>Spiralia</taxon>
        <taxon>Lophotrochozoa</taxon>
        <taxon>Mollusca</taxon>
        <taxon>Gastropoda</taxon>
        <taxon>Heterobranchia</taxon>
        <taxon>Euthyneura</taxon>
        <taxon>Panpulmonata</taxon>
        <taxon>Eupulmonata</taxon>
        <taxon>Stylommatophora</taxon>
        <taxon>Helicina</taxon>
        <taxon>Arionoidea</taxon>
        <taxon>Arionidae</taxon>
        <taxon>Arion</taxon>
    </lineage>
</organism>